<dbReference type="InterPro" id="IPR036412">
    <property type="entry name" value="HAD-like_sf"/>
</dbReference>
<accession>A0A0X8X1K9</accession>
<dbReference type="SFLD" id="SFLDS00003">
    <property type="entry name" value="Haloacid_Dehalogenase"/>
    <property type="match status" value="1"/>
</dbReference>
<dbReference type="Gene3D" id="1.10.150.520">
    <property type="match status" value="1"/>
</dbReference>
<dbReference type="PANTHER" id="PTHR46470">
    <property type="entry name" value="N-ACYLNEURAMINATE-9-PHOSPHATASE"/>
    <property type="match status" value="1"/>
</dbReference>
<evidence type="ECO:0000313" key="2">
    <source>
        <dbReference type="Proteomes" id="UP000218263"/>
    </source>
</evidence>
<gene>
    <name evidence="1" type="ORF">MgSA37_02283</name>
</gene>
<dbReference type="Proteomes" id="UP000218263">
    <property type="component" value="Chromosome"/>
</dbReference>
<dbReference type="AlphaFoldDB" id="A0A0X8X1K9"/>
<dbReference type="EMBL" id="AP017313">
    <property type="protein sequence ID" value="BAU54111.1"/>
    <property type="molecule type" value="Genomic_DNA"/>
</dbReference>
<dbReference type="PANTHER" id="PTHR46470:SF2">
    <property type="entry name" value="GLYCERALDEHYDE 3-PHOSPHATE PHOSPHATASE"/>
    <property type="match status" value="1"/>
</dbReference>
<dbReference type="SFLD" id="SFLDG01129">
    <property type="entry name" value="C1.5:_HAD__Beta-PGM__Phosphata"/>
    <property type="match status" value="1"/>
</dbReference>
<name>A0A0X8X1K9_9SPHI</name>
<dbReference type="Pfam" id="PF00702">
    <property type="entry name" value="Hydrolase"/>
    <property type="match status" value="1"/>
</dbReference>
<organism evidence="1 2">
    <name type="scientific">Mucilaginibacter gotjawali</name>
    <dbReference type="NCBI Taxonomy" id="1550579"/>
    <lineage>
        <taxon>Bacteria</taxon>
        <taxon>Pseudomonadati</taxon>
        <taxon>Bacteroidota</taxon>
        <taxon>Sphingobacteriia</taxon>
        <taxon>Sphingobacteriales</taxon>
        <taxon>Sphingobacteriaceae</taxon>
        <taxon>Mucilaginibacter</taxon>
    </lineage>
</organism>
<dbReference type="RefSeq" id="WP_096351933.1">
    <property type="nucleotide sequence ID" value="NZ_AP017313.1"/>
</dbReference>
<evidence type="ECO:0000313" key="1">
    <source>
        <dbReference type="EMBL" id="BAU54111.1"/>
    </source>
</evidence>
<dbReference type="GO" id="GO:0046872">
    <property type="term" value="F:metal ion binding"/>
    <property type="evidence" value="ECO:0007669"/>
    <property type="project" value="UniProtKB-KW"/>
</dbReference>
<sequence length="207" mass="23646">MKKALILDLDNTIYPVSSIQGNLFGEIFNLIDVADHLTEQVKLDAKDELTRRPYHLVANKYNFGDALKDKGNDLLKEIAYELPMQPFDDYAQIRSSPLIKFLVTTGFTKLQWSKVKMLDIEQDFAEIHIVDPELSTQTKKDVFADILKRHHLSTSEVLVIGDDPESEIRAATELGIETFLYDPENKHPEASVTFKSFSLKEVLDVLY</sequence>
<dbReference type="SUPFAM" id="SSF56784">
    <property type="entry name" value="HAD-like"/>
    <property type="match status" value="1"/>
</dbReference>
<dbReference type="KEGG" id="mgot:MgSA37_02283"/>
<dbReference type="Gene3D" id="3.40.50.1000">
    <property type="entry name" value="HAD superfamily/HAD-like"/>
    <property type="match status" value="1"/>
</dbReference>
<dbReference type="OrthoDB" id="7059729at2"/>
<dbReference type="InterPro" id="IPR051400">
    <property type="entry name" value="HAD-like_hydrolase"/>
</dbReference>
<protein>
    <submittedName>
        <fullName evidence="1">DUMP phosphatase</fullName>
    </submittedName>
</protein>
<reference evidence="1 2" key="1">
    <citation type="submission" date="2015-12" db="EMBL/GenBank/DDBJ databases">
        <title>Genome sequence of Mucilaginibacter gotjawali.</title>
        <authorList>
            <person name="Lee J.S."/>
            <person name="Lee K.C."/>
            <person name="Kim K.K."/>
            <person name="Lee B.W."/>
        </authorList>
    </citation>
    <scope>NUCLEOTIDE SEQUENCE [LARGE SCALE GENOMIC DNA]</scope>
    <source>
        <strain evidence="1 2">SA3-7</strain>
    </source>
</reference>
<proteinExistence type="predicted"/>
<dbReference type="InterPro" id="IPR023214">
    <property type="entry name" value="HAD_sf"/>
</dbReference>
<keyword evidence="2" id="KW-1185">Reference proteome</keyword>
<dbReference type="GO" id="GO:0016791">
    <property type="term" value="F:phosphatase activity"/>
    <property type="evidence" value="ECO:0007669"/>
    <property type="project" value="TreeGrafter"/>
</dbReference>